<name>A0A1N7BZQ7_9EURY</name>
<dbReference type="RefSeq" id="WP_076607161.1">
    <property type="nucleotide sequence ID" value="NZ_FTNR01000001.1"/>
</dbReference>
<protein>
    <submittedName>
        <fullName evidence="1">Uncharacterized OsmC-related protein</fullName>
    </submittedName>
</protein>
<dbReference type="AlphaFoldDB" id="A0A1N7BZQ7"/>
<sequence length="200" mass="22176">MAQTQSEPTVTHGIDLEAFHEFVEYATENPDDVQFELGARSCYEGRLFHSLAKIDAYTLGDDEIERETREYTLPLGAWKEVEAAAGFVDPTDRMEPIEVALAALTGCLNVAVGVTALANEIDVDELETTVRLDFDPRVILTIHDVDRAGEMFDDIRIEIEVSGENLTDEEADILADGAKRSPVWNLMHLAHEMEPVVSVA</sequence>
<accession>A0A1N7BZQ7</accession>
<reference evidence="2" key="1">
    <citation type="submission" date="2017-01" db="EMBL/GenBank/DDBJ databases">
        <authorList>
            <person name="Varghese N."/>
            <person name="Submissions S."/>
        </authorList>
    </citation>
    <scope>NUCLEOTIDE SEQUENCE [LARGE SCALE GENOMIC DNA]</scope>
    <source>
        <strain evidence="2">type strain: HArc-</strain>
    </source>
</reference>
<dbReference type="EMBL" id="FTNR01000001">
    <property type="protein sequence ID" value="SIR56703.1"/>
    <property type="molecule type" value="Genomic_DNA"/>
</dbReference>
<gene>
    <name evidence="1" type="ORF">SAMN05421752_10119</name>
</gene>
<evidence type="ECO:0000313" key="1">
    <source>
        <dbReference type="EMBL" id="SIR56703.1"/>
    </source>
</evidence>
<dbReference type="Pfam" id="PF02566">
    <property type="entry name" value="OsmC"/>
    <property type="match status" value="1"/>
</dbReference>
<dbReference type="InterPro" id="IPR003718">
    <property type="entry name" value="OsmC/Ohr_fam"/>
</dbReference>
<dbReference type="SUPFAM" id="SSF82784">
    <property type="entry name" value="OsmC-like"/>
    <property type="match status" value="1"/>
</dbReference>
<dbReference type="Gene3D" id="3.30.300.20">
    <property type="match status" value="1"/>
</dbReference>
<proteinExistence type="predicted"/>
<dbReference type="Proteomes" id="UP000185936">
    <property type="component" value="Unassembled WGS sequence"/>
</dbReference>
<keyword evidence="2" id="KW-1185">Reference proteome</keyword>
<dbReference type="InterPro" id="IPR015946">
    <property type="entry name" value="KH_dom-like_a/b"/>
</dbReference>
<evidence type="ECO:0000313" key="2">
    <source>
        <dbReference type="Proteomes" id="UP000185936"/>
    </source>
</evidence>
<dbReference type="InterPro" id="IPR036102">
    <property type="entry name" value="OsmC/Ohrsf"/>
</dbReference>
<dbReference type="OrthoDB" id="260720at2157"/>
<organism evidence="1 2">
    <name type="scientific">Natronorubrum thiooxidans</name>
    <dbReference type="NCBI Taxonomy" id="308853"/>
    <lineage>
        <taxon>Archaea</taxon>
        <taxon>Methanobacteriati</taxon>
        <taxon>Methanobacteriota</taxon>
        <taxon>Stenosarchaea group</taxon>
        <taxon>Halobacteria</taxon>
        <taxon>Halobacteriales</taxon>
        <taxon>Natrialbaceae</taxon>
        <taxon>Natronorubrum</taxon>
    </lineage>
</organism>